<dbReference type="EMBL" id="BORW01000012">
    <property type="protein sequence ID" value="GIO67916.1"/>
    <property type="molecule type" value="Genomic_DNA"/>
</dbReference>
<proteinExistence type="inferred from homology"/>
<keyword evidence="2 9" id="KW-0813">Transport</keyword>
<sequence>MLNGIGVPGIILLVILALLLFGPNKLPELGRAVGRTFREFKDGARDIIAEDDESSSKNEKAKPLAAASNEAQAAAPATSQSTTDNKRLPE</sequence>
<name>A0ABQ4LXB4_9BACL</name>
<evidence type="ECO:0000256" key="5">
    <source>
        <dbReference type="ARBA" id="ARBA00022927"/>
    </source>
</evidence>
<protein>
    <recommendedName>
        <fullName evidence="9">Sec-independent protein translocase protein TatA</fullName>
    </recommendedName>
</protein>
<comment type="caution">
    <text evidence="11">The sequence shown here is derived from an EMBL/GenBank/DDBJ whole genome shotgun (WGS) entry which is preliminary data.</text>
</comment>
<evidence type="ECO:0000313" key="12">
    <source>
        <dbReference type="Proteomes" id="UP000680638"/>
    </source>
</evidence>
<dbReference type="PANTHER" id="PTHR42982:SF1">
    <property type="entry name" value="SEC-INDEPENDENT PROTEIN TRANSLOCASE PROTEIN TATA"/>
    <property type="match status" value="1"/>
</dbReference>
<evidence type="ECO:0000256" key="1">
    <source>
        <dbReference type="ARBA" id="ARBA00004162"/>
    </source>
</evidence>
<evidence type="ECO:0000256" key="7">
    <source>
        <dbReference type="ARBA" id="ARBA00023010"/>
    </source>
</evidence>
<dbReference type="PANTHER" id="PTHR42982">
    <property type="entry name" value="SEC-INDEPENDENT PROTEIN TRANSLOCASE PROTEIN TATA"/>
    <property type="match status" value="1"/>
</dbReference>
<comment type="subcellular location">
    <subcellularLocation>
        <location evidence="1 9">Cell membrane</location>
        <topology evidence="1 9">Single-pass membrane protein</topology>
    </subcellularLocation>
</comment>
<feature type="transmembrane region" description="Helical" evidence="9">
    <location>
        <begin position="6"/>
        <end position="22"/>
    </location>
</feature>
<evidence type="ECO:0000256" key="6">
    <source>
        <dbReference type="ARBA" id="ARBA00022989"/>
    </source>
</evidence>
<keyword evidence="8 9" id="KW-0472">Membrane</keyword>
<keyword evidence="6 9" id="KW-1133">Transmembrane helix</keyword>
<evidence type="ECO:0000313" key="11">
    <source>
        <dbReference type="EMBL" id="GIO67916.1"/>
    </source>
</evidence>
<comment type="function">
    <text evidence="9">Part of the twin-arginine translocation (Tat) system that transports large folded proteins containing a characteristic twin-arginine motif in their signal peptide across membranes. TatA could form the protein-conducting channel of the Tat system.</text>
</comment>
<dbReference type="Gene3D" id="1.20.5.3310">
    <property type="match status" value="1"/>
</dbReference>
<evidence type="ECO:0000256" key="4">
    <source>
        <dbReference type="ARBA" id="ARBA00022692"/>
    </source>
</evidence>
<gene>
    <name evidence="9" type="primary">tatA</name>
    <name evidence="11" type="ORF">J21TS3_27370</name>
</gene>
<evidence type="ECO:0000256" key="8">
    <source>
        <dbReference type="ARBA" id="ARBA00023136"/>
    </source>
</evidence>
<feature type="region of interest" description="Disordered" evidence="10">
    <location>
        <begin position="48"/>
        <end position="90"/>
    </location>
</feature>
<evidence type="ECO:0000256" key="2">
    <source>
        <dbReference type="ARBA" id="ARBA00022448"/>
    </source>
</evidence>
<comment type="similarity">
    <text evidence="9">Belongs to the TatA/E family.</text>
</comment>
<dbReference type="Proteomes" id="UP000680638">
    <property type="component" value="Unassembled WGS sequence"/>
</dbReference>
<dbReference type="InterPro" id="IPR003369">
    <property type="entry name" value="TatA/B/E"/>
</dbReference>
<dbReference type="Pfam" id="PF02416">
    <property type="entry name" value="TatA_B_E"/>
    <property type="match status" value="1"/>
</dbReference>
<comment type="subunit">
    <text evidence="9">Forms a complex with TatC.</text>
</comment>
<reference evidence="11 12" key="1">
    <citation type="submission" date="2021-03" db="EMBL/GenBank/DDBJ databases">
        <title>Antimicrobial resistance genes in bacteria isolated from Japanese honey, and their potential for conferring macrolide and lincosamide resistance in the American foulbrood pathogen Paenibacillus larvae.</title>
        <authorList>
            <person name="Okamoto M."/>
            <person name="Kumagai M."/>
            <person name="Kanamori H."/>
            <person name="Takamatsu D."/>
        </authorList>
    </citation>
    <scope>NUCLEOTIDE SEQUENCE [LARGE SCALE GENOMIC DNA]</scope>
    <source>
        <strain evidence="11 12">J21TS3</strain>
    </source>
</reference>
<keyword evidence="3 9" id="KW-1003">Cell membrane</keyword>
<evidence type="ECO:0000256" key="10">
    <source>
        <dbReference type="SAM" id="MobiDB-lite"/>
    </source>
</evidence>
<dbReference type="NCBIfam" id="TIGR01411">
    <property type="entry name" value="tatAE"/>
    <property type="match status" value="1"/>
</dbReference>
<dbReference type="InterPro" id="IPR006312">
    <property type="entry name" value="TatA/E"/>
</dbReference>
<keyword evidence="5 9" id="KW-0653">Protein transport</keyword>
<evidence type="ECO:0000256" key="3">
    <source>
        <dbReference type="ARBA" id="ARBA00022475"/>
    </source>
</evidence>
<evidence type="ECO:0000256" key="9">
    <source>
        <dbReference type="HAMAP-Rule" id="MF_00236"/>
    </source>
</evidence>
<keyword evidence="4 9" id="KW-0812">Transmembrane</keyword>
<keyword evidence="7 9" id="KW-0811">Translocation</keyword>
<accession>A0ABQ4LXB4</accession>
<feature type="compositionally biased region" description="Low complexity" evidence="10">
    <location>
        <begin position="65"/>
        <end position="83"/>
    </location>
</feature>
<dbReference type="NCBIfam" id="NF011430">
    <property type="entry name" value="PRK14861.1"/>
    <property type="match status" value="1"/>
</dbReference>
<feature type="compositionally biased region" description="Basic and acidic residues" evidence="10">
    <location>
        <begin position="48"/>
        <end position="62"/>
    </location>
</feature>
<keyword evidence="12" id="KW-1185">Reference proteome</keyword>
<organism evidence="11 12">
    <name type="scientific">Paenibacillus cookii</name>
    <dbReference type="NCBI Taxonomy" id="157839"/>
    <lineage>
        <taxon>Bacteria</taxon>
        <taxon>Bacillati</taxon>
        <taxon>Bacillota</taxon>
        <taxon>Bacilli</taxon>
        <taxon>Bacillales</taxon>
        <taxon>Paenibacillaceae</taxon>
        <taxon>Paenibacillus</taxon>
    </lineage>
</organism>
<dbReference type="HAMAP" id="MF_00236">
    <property type="entry name" value="TatA_E"/>
    <property type="match status" value="1"/>
</dbReference>